<sequence>MIYFWNQVVHPILQLTRPKVIVEIGCAQGYNTVNLLEYVKPMENGQLVAIDPSPLFDIERMKQLYVHKFLLVQDYSLKVLPHIHTCDAAFIDGDHNWYTVYNELKQFERIKKFPIIFLHDLEWPYGRRDMYYFPESIPEEFRKPSAKKGILPGINELVDNGHNDSVHNAAYENGDRNGVLTAVEDFMKEAQIPLQLHRVRSQFGLGIIMPDITETDHYFNREIRRIIEQSGL</sequence>
<evidence type="ECO:0000313" key="1">
    <source>
        <dbReference type="EMBL" id="SYX85634.1"/>
    </source>
</evidence>
<evidence type="ECO:0000313" key="2">
    <source>
        <dbReference type="Proteomes" id="UP000304148"/>
    </source>
</evidence>
<proteinExistence type="predicted"/>
<dbReference type="AlphaFoldDB" id="A0A383RGM8"/>
<gene>
    <name evidence="1" type="ORF">PBLR_14056</name>
</gene>
<protein>
    <submittedName>
        <fullName evidence="1">Family 2 glycosyl transferase</fullName>
    </submittedName>
</protein>
<dbReference type="EMBL" id="LS992241">
    <property type="protein sequence ID" value="SYX85634.1"/>
    <property type="molecule type" value="Genomic_DNA"/>
</dbReference>
<organism evidence="1 2">
    <name type="scientific">Paenibacillus alvei</name>
    <name type="common">Bacillus alvei</name>
    <dbReference type="NCBI Taxonomy" id="44250"/>
    <lineage>
        <taxon>Bacteria</taxon>
        <taxon>Bacillati</taxon>
        <taxon>Bacillota</taxon>
        <taxon>Bacilli</taxon>
        <taxon>Bacillales</taxon>
        <taxon>Paenibacillaceae</taxon>
        <taxon>Paenibacillus</taxon>
    </lineage>
</organism>
<dbReference type="GO" id="GO:0016740">
    <property type="term" value="F:transferase activity"/>
    <property type="evidence" value="ECO:0007669"/>
    <property type="project" value="UniProtKB-KW"/>
</dbReference>
<dbReference type="SUPFAM" id="SSF53335">
    <property type="entry name" value="S-adenosyl-L-methionine-dependent methyltransferases"/>
    <property type="match status" value="1"/>
</dbReference>
<dbReference type="Proteomes" id="UP000304148">
    <property type="component" value="Chromosome"/>
</dbReference>
<dbReference type="Gene3D" id="3.40.50.150">
    <property type="entry name" value="Vaccinia Virus protein VP39"/>
    <property type="match status" value="1"/>
</dbReference>
<keyword evidence="1" id="KW-0808">Transferase</keyword>
<reference evidence="2" key="1">
    <citation type="submission" date="2018-08" db="EMBL/GenBank/DDBJ databases">
        <authorList>
            <person name="Chevrot R."/>
        </authorList>
    </citation>
    <scope>NUCLEOTIDE SEQUENCE [LARGE SCALE GENOMIC DNA]</scope>
</reference>
<dbReference type="RefSeq" id="WP_138187469.1">
    <property type="nucleotide sequence ID" value="NZ_LS992241.1"/>
</dbReference>
<name>A0A383RGM8_PAEAL</name>
<dbReference type="InterPro" id="IPR029063">
    <property type="entry name" value="SAM-dependent_MTases_sf"/>
</dbReference>
<accession>A0A383RGM8</accession>
<dbReference type="Pfam" id="PF13578">
    <property type="entry name" value="Methyltransf_24"/>
    <property type="match status" value="1"/>
</dbReference>